<keyword evidence="17" id="KW-1185">Reference proteome</keyword>
<dbReference type="OrthoDB" id="2747330at2759"/>
<feature type="chain" id="PRO_5019273911" description="Peptidase A1 domain-containing protein" evidence="14">
    <location>
        <begin position="26"/>
        <end position="474"/>
    </location>
</feature>
<evidence type="ECO:0000256" key="9">
    <source>
        <dbReference type="ARBA" id="ARBA00023288"/>
    </source>
</evidence>
<feature type="signal peptide" evidence="14">
    <location>
        <begin position="1"/>
        <end position="25"/>
    </location>
</feature>
<feature type="active site" evidence="10">
    <location>
        <position position="172"/>
    </location>
</feature>
<dbReference type="InParanoid" id="A0A409WHB7"/>
<dbReference type="FunFam" id="2.40.70.10:FF:000060">
    <property type="entry name" value="Aspartic-type endopeptidase ctsD"/>
    <property type="match status" value="1"/>
</dbReference>
<feature type="disulfide bond" evidence="11">
    <location>
        <begin position="396"/>
        <end position="432"/>
    </location>
</feature>
<evidence type="ECO:0000256" key="5">
    <source>
        <dbReference type="ARBA" id="ARBA00022750"/>
    </source>
</evidence>
<accession>A0A409WHB7</accession>
<organism evidence="16 17">
    <name type="scientific">Psilocybe cyanescens</name>
    <dbReference type="NCBI Taxonomy" id="93625"/>
    <lineage>
        <taxon>Eukaryota</taxon>
        <taxon>Fungi</taxon>
        <taxon>Dikarya</taxon>
        <taxon>Basidiomycota</taxon>
        <taxon>Agaricomycotina</taxon>
        <taxon>Agaricomycetes</taxon>
        <taxon>Agaricomycetidae</taxon>
        <taxon>Agaricales</taxon>
        <taxon>Agaricineae</taxon>
        <taxon>Strophariaceae</taxon>
        <taxon>Psilocybe</taxon>
    </lineage>
</organism>
<evidence type="ECO:0000256" key="13">
    <source>
        <dbReference type="SAM" id="MobiDB-lite"/>
    </source>
</evidence>
<dbReference type="Gene3D" id="2.40.70.10">
    <property type="entry name" value="Acid Proteases"/>
    <property type="match status" value="2"/>
</dbReference>
<evidence type="ECO:0000313" key="16">
    <source>
        <dbReference type="EMBL" id="PPQ77889.1"/>
    </source>
</evidence>
<evidence type="ECO:0000256" key="1">
    <source>
        <dbReference type="ARBA" id="ARBA00004236"/>
    </source>
</evidence>
<dbReference type="InterPro" id="IPR001461">
    <property type="entry name" value="Aspartic_peptidase_A1"/>
</dbReference>
<dbReference type="GO" id="GO:0006508">
    <property type="term" value="P:proteolysis"/>
    <property type="evidence" value="ECO:0007669"/>
    <property type="project" value="UniProtKB-KW"/>
</dbReference>
<feature type="active site" evidence="10">
    <location>
        <position position="361"/>
    </location>
</feature>
<evidence type="ECO:0000256" key="3">
    <source>
        <dbReference type="ARBA" id="ARBA00022475"/>
    </source>
</evidence>
<dbReference type="PANTHER" id="PTHR47966:SF75">
    <property type="entry name" value="ENDOPEPTIDASE (CTSD), PUTATIVE (AFU_ORTHOLOGUE AFUA_4G07040)-RELATED"/>
    <property type="match status" value="1"/>
</dbReference>
<dbReference type="PANTHER" id="PTHR47966">
    <property type="entry name" value="BETA-SITE APP-CLEAVING ENZYME, ISOFORM A-RELATED"/>
    <property type="match status" value="1"/>
</dbReference>
<dbReference type="InterPro" id="IPR001969">
    <property type="entry name" value="Aspartic_peptidase_AS"/>
</dbReference>
<dbReference type="CDD" id="cd05471">
    <property type="entry name" value="pepsin_like"/>
    <property type="match status" value="1"/>
</dbReference>
<dbReference type="FunFam" id="2.40.70.10:FF:000008">
    <property type="entry name" value="Cathepsin D"/>
    <property type="match status" value="1"/>
</dbReference>
<comment type="caution">
    <text evidence="16">The sequence shown here is derived from an EMBL/GenBank/DDBJ whole genome shotgun (WGS) entry which is preliminary data.</text>
</comment>
<dbReference type="GO" id="GO:0005886">
    <property type="term" value="C:plasma membrane"/>
    <property type="evidence" value="ECO:0007669"/>
    <property type="project" value="UniProtKB-SubCell"/>
</dbReference>
<feature type="disulfide bond" evidence="11">
    <location>
        <begin position="185"/>
        <end position="192"/>
    </location>
</feature>
<keyword evidence="7" id="KW-0472">Membrane</keyword>
<evidence type="ECO:0000256" key="4">
    <source>
        <dbReference type="ARBA" id="ARBA00022670"/>
    </source>
</evidence>
<evidence type="ECO:0000259" key="15">
    <source>
        <dbReference type="PROSITE" id="PS51767"/>
    </source>
</evidence>
<dbReference type="InterPro" id="IPR034164">
    <property type="entry name" value="Pepsin-like_dom"/>
</dbReference>
<keyword evidence="6 12" id="KW-0378">Hydrolase</keyword>
<dbReference type="PROSITE" id="PS00141">
    <property type="entry name" value="ASP_PROTEASE"/>
    <property type="match status" value="1"/>
</dbReference>
<evidence type="ECO:0000256" key="2">
    <source>
        <dbReference type="ARBA" id="ARBA00007447"/>
    </source>
</evidence>
<dbReference type="PRINTS" id="PR00792">
    <property type="entry name" value="PEPSIN"/>
</dbReference>
<keyword evidence="11" id="KW-1015">Disulfide bond</keyword>
<feature type="domain" description="Peptidase A1" evidence="15">
    <location>
        <begin position="154"/>
        <end position="471"/>
    </location>
</feature>
<comment type="similarity">
    <text evidence="2 12">Belongs to the peptidase A1 family.</text>
</comment>
<dbReference type="STRING" id="93625.A0A409WHB7"/>
<keyword evidence="5 12" id="KW-0064">Aspartyl protease</keyword>
<evidence type="ECO:0000256" key="6">
    <source>
        <dbReference type="ARBA" id="ARBA00022801"/>
    </source>
</evidence>
<feature type="region of interest" description="Disordered" evidence="13">
    <location>
        <begin position="99"/>
        <end position="142"/>
    </location>
</feature>
<dbReference type="PROSITE" id="PS51767">
    <property type="entry name" value="PEPTIDASE_A1"/>
    <property type="match status" value="1"/>
</dbReference>
<dbReference type="FunCoup" id="A0A409WHB7">
    <property type="interactions" value="46"/>
</dbReference>
<keyword evidence="8" id="KW-0325">Glycoprotein</keyword>
<evidence type="ECO:0000256" key="12">
    <source>
        <dbReference type="RuleBase" id="RU000454"/>
    </source>
</evidence>
<keyword evidence="9" id="KW-0449">Lipoprotein</keyword>
<keyword evidence="3" id="KW-1003">Cell membrane</keyword>
<reference evidence="16 17" key="1">
    <citation type="journal article" date="2018" name="Evol. Lett.">
        <title>Horizontal gene cluster transfer increased hallucinogenic mushroom diversity.</title>
        <authorList>
            <person name="Reynolds H.T."/>
            <person name="Vijayakumar V."/>
            <person name="Gluck-Thaler E."/>
            <person name="Korotkin H.B."/>
            <person name="Matheny P.B."/>
            <person name="Slot J.C."/>
        </authorList>
    </citation>
    <scope>NUCLEOTIDE SEQUENCE [LARGE SCALE GENOMIC DNA]</scope>
    <source>
        <strain evidence="16 17">2631</strain>
    </source>
</reference>
<evidence type="ECO:0000256" key="10">
    <source>
        <dbReference type="PIRSR" id="PIRSR601461-1"/>
    </source>
</evidence>
<dbReference type="Proteomes" id="UP000283269">
    <property type="component" value="Unassembled WGS sequence"/>
</dbReference>
<comment type="subcellular location">
    <subcellularLocation>
        <location evidence="1">Cell membrane</location>
    </subcellularLocation>
</comment>
<proteinExistence type="inferred from homology"/>
<dbReference type="AlphaFoldDB" id="A0A409WHB7"/>
<evidence type="ECO:0000256" key="11">
    <source>
        <dbReference type="PIRSR" id="PIRSR601461-2"/>
    </source>
</evidence>
<name>A0A409WHB7_PSICY</name>
<dbReference type="Pfam" id="PF00026">
    <property type="entry name" value="Asp"/>
    <property type="match status" value="1"/>
</dbReference>
<evidence type="ECO:0000256" key="8">
    <source>
        <dbReference type="ARBA" id="ARBA00023180"/>
    </source>
</evidence>
<feature type="compositionally biased region" description="Basic and acidic residues" evidence="13">
    <location>
        <begin position="118"/>
        <end position="127"/>
    </location>
</feature>
<dbReference type="GO" id="GO:0004190">
    <property type="term" value="F:aspartic-type endopeptidase activity"/>
    <property type="evidence" value="ECO:0007669"/>
    <property type="project" value="UniProtKB-KW"/>
</dbReference>
<dbReference type="InterPro" id="IPR021109">
    <property type="entry name" value="Peptidase_aspartic_dom_sf"/>
</dbReference>
<sequence>MQLSLPFSAVLASVLFMMFVQVADSAPVKRAPKFVTLPLKRVEQARNVHGQIYLQQHMNRGIRRLARMTGCEEPSRRDLHSRLERRILSVEGPEGLEKRFNRFGLPAPSQSSGAKSLADTKENKAGADDNITEANQPTAPNSLGLDIEAVDVGYSATVQVGNPPRDFLVTMDSGSADFWVGSDNCASNGGGCGSHVFLGPESSSSFNDTGNEFKITYGSGSVSGNIVTDDVTIAGLALPGLTFGVATTESVDFSSNNSPNDGLMGLARSSLSEQKTLTPVEALAAANKIPEAIVSYKISRLEDFKNDGEITFGALDPTKFDNSALVTVPNVDKDGFWTADLGAVTVNGADTGLTGRTAILDTGTTLMIVPAADATTIHAGIKGAKSDNQGGFTVPCTLTDKVALQFGSQTFEIDPRDIAFAPINPNDQKGDCVSGIASGNIGGPNQWLVGDVFLKNVYFSTDATKNTITLAKLA</sequence>
<dbReference type="InterPro" id="IPR033121">
    <property type="entry name" value="PEPTIDASE_A1"/>
</dbReference>
<protein>
    <recommendedName>
        <fullName evidence="15">Peptidase A1 domain-containing protein</fullName>
    </recommendedName>
</protein>
<keyword evidence="4 12" id="KW-0645">Protease</keyword>
<gene>
    <name evidence="16" type="ORF">CVT25_015376</name>
</gene>
<evidence type="ECO:0000256" key="7">
    <source>
        <dbReference type="ARBA" id="ARBA00023136"/>
    </source>
</evidence>
<feature type="compositionally biased region" description="Polar residues" evidence="13">
    <location>
        <begin position="132"/>
        <end position="141"/>
    </location>
</feature>
<evidence type="ECO:0000256" key="14">
    <source>
        <dbReference type="SAM" id="SignalP"/>
    </source>
</evidence>
<dbReference type="SUPFAM" id="SSF50630">
    <property type="entry name" value="Acid proteases"/>
    <property type="match status" value="1"/>
</dbReference>
<dbReference type="EMBL" id="NHYD01003432">
    <property type="protein sequence ID" value="PPQ77889.1"/>
    <property type="molecule type" value="Genomic_DNA"/>
</dbReference>
<keyword evidence="14" id="KW-0732">Signal</keyword>
<evidence type="ECO:0000313" key="17">
    <source>
        <dbReference type="Proteomes" id="UP000283269"/>
    </source>
</evidence>